<keyword evidence="3" id="KW-1185">Reference proteome</keyword>
<keyword evidence="1" id="KW-1133">Transmembrane helix</keyword>
<comment type="caution">
    <text evidence="2">The sequence shown here is derived from an EMBL/GenBank/DDBJ whole genome shotgun (WGS) entry which is preliminary data.</text>
</comment>
<organism evidence="2 3">
    <name type="scientific">Clavelina lepadiformis</name>
    <name type="common">Light-bulb sea squirt</name>
    <name type="synonym">Ascidia lepadiformis</name>
    <dbReference type="NCBI Taxonomy" id="159417"/>
    <lineage>
        <taxon>Eukaryota</taxon>
        <taxon>Metazoa</taxon>
        <taxon>Chordata</taxon>
        <taxon>Tunicata</taxon>
        <taxon>Ascidiacea</taxon>
        <taxon>Aplousobranchia</taxon>
        <taxon>Clavelinidae</taxon>
        <taxon>Clavelina</taxon>
    </lineage>
</organism>
<proteinExistence type="predicted"/>
<keyword evidence="1" id="KW-0472">Membrane</keyword>
<dbReference type="EMBL" id="CAWYQH010000097">
    <property type="protein sequence ID" value="CAK8684426.1"/>
    <property type="molecule type" value="Genomic_DNA"/>
</dbReference>
<protein>
    <submittedName>
        <fullName evidence="2">Uncharacterized protein</fullName>
    </submittedName>
</protein>
<reference evidence="2 3" key="1">
    <citation type="submission" date="2024-02" db="EMBL/GenBank/DDBJ databases">
        <authorList>
            <person name="Daric V."/>
            <person name="Darras S."/>
        </authorList>
    </citation>
    <scope>NUCLEOTIDE SEQUENCE [LARGE SCALE GENOMIC DNA]</scope>
</reference>
<evidence type="ECO:0000256" key="1">
    <source>
        <dbReference type="SAM" id="Phobius"/>
    </source>
</evidence>
<name>A0ABP0FXV1_CLALP</name>
<sequence>MSIPPLPTKEFTILCLAAALFMIYLVVFLIAFCLDESELSMCKVIYFQDRVGRSDDVFCLTFKVKDKLFTKGTTDLIFRLRGSARDGPLILYRDVLGDVFKSGAVVNMGVALQLNIGSLNEIDIACDNDSCEEGKAIMRISDVFVRQLPKAKTLKALPVKSSYGAFKAHASNVLLNAPGTGLRTWVGLDSVTAKTGSGVTGIRGFKHGKASVLRARDVAFSMPLTGETARFKKQAKLGFRPLHYLCSMSSKWHDPWSNFSRLDHAMVMCLDQLTVMVAISAAYAFNLESALGVDGIQGALQPSFPTSDFIKIEDFNLYDAITFVTAQGFFQNVLCLISVLWIALISNLLVCPLSLLWCRLFRIVGGKEFEKTYLSSLPAQVEEKVSLRSFTAPSLSMGPCVPCTAVARTSSNSLMLRTLECRSVHTASSVSSTRQLRMEPMISNCSPDHITARSVAYVRTKMTRLRDNSILSGPSGIKHPEVLHESHTQSTDAPVMPPPATAPDGKGEVVRVARFCERLVQQAPEHIRDNTMIAECFEVAHEAPPARNALEPHDGGDRRSLATKEDMCCPRQCCRRHMKCAEECKLWQLYYLQLSRDTLLGKMQVIGLGINRFRNFELIQTVNIFHQIVINCSLHSYSGTELCEAPPENKFTPLFLQKLCLTFFISNAFVVAVVQSPLTFSGAPSSLLACN</sequence>
<feature type="transmembrane region" description="Helical" evidence="1">
    <location>
        <begin position="339"/>
        <end position="361"/>
    </location>
</feature>
<evidence type="ECO:0000313" key="3">
    <source>
        <dbReference type="Proteomes" id="UP001642483"/>
    </source>
</evidence>
<evidence type="ECO:0000313" key="2">
    <source>
        <dbReference type="EMBL" id="CAK8684426.1"/>
    </source>
</evidence>
<keyword evidence="1" id="KW-0812">Transmembrane</keyword>
<feature type="transmembrane region" description="Helical" evidence="1">
    <location>
        <begin position="12"/>
        <end position="32"/>
    </location>
</feature>
<accession>A0ABP0FXV1</accession>
<gene>
    <name evidence="2" type="ORF">CVLEPA_LOCUS15412</name>
</gene>
<dbReference type="Proteomes" id="UP001642483">
    <property type="component" value="Unassembled WGS sequence"/>
</dbReference>